<dbReference type="AlphaFoldDB" id="A0A1H7HEP4"/>
<evidence type="ECO:0000313" key="3">
    <source>
        <dbReference type="EMBL" id="SEK48731.1"/>
    </source>
</evidence>
<keyword evidence="4" id="KW-1185">Reference proteome</keyword>
<sequence length="132" mass="14419">MKRNPLVQRLITLVCIIALLAAGTAPLHASMVGTDQLILSEQAQVDREQLLATLERDDVREQLSALGVDPSEAAQRVARMTDQEVRELNERIEDMPVGSASVLGVVVLIFIVFIITDAIGATDIFPFVRPVN</sequence>
<proteinExistence type="predicted"/>
<evidence type="ECO:0000313" key="4">
    <source>
        <dbReference type="Proteomes" id="UP000199256"/>
    </source>
</evidence>
<dbReference type="Pfam" id="PF20332">
    <property type="entry name" value="DUF6627"/>
    <property type="match status" value="1"/>
</dbReference>
<dbReference type="PIRSF" id="PIRSF029543">
    <property type="entry name" value="UCP029543"/>
    <property type="match status" value="1"/>
</dbReference>
<feature type="chain" id="PRO_5011593635" description="PA2779 family protein" evidence="2">
    <location>
        <begin position="30"/>
        <end position="132"/>
    </location>
</feature>
<reference evidence="4" key="1">
    <citation type="submission" date="2016-10" db="EMBL/GenBank/DDBJ databases">
        <authorList>
            <person name="Varghese N."/>
            <person name="Submissions S."/>
        </authorList>
    </citation>
    <scope>NUCLEOTIDE SEQUENCE [LARGE SCALE GENOMIC DNA]</scope>
    <source>
        <strain evidence="4">DSM 241</strain>
    </source>
</reference>
<dbReference type="InterPro" id="IPR016924">
    <property type="entry name" value="UCP029543"/>
</dbReference>
<feature type="signal peptide" evidence="2">
    <location>
        <begin position="1"/>
        <end position="29"/>
    </location>
</feature>
<name>A0A1H7HEP4_9GAMM</name>
<accession>A0A1H7HEP4</accession>
<dbReference type="Proteomes" id="UP000199256">
    <property type="component" value="Unassembled WGS sequence"/>
</dbReference>
<evidence type="ECO:0008006" key="5">
    <source>
        <dbReference type="Google" id="ProtNLM"/>
    </source>
</evidence>
<dbReference type="OrthoDB" id="6401969at2"/>
<feature type="transmembrane region" description="Helical" evidence="1">
    <location>
        <begin position="97"/>
        <end position="119"/>
    </location>
</feature>
<keyword evidence="1" id="KW-0472">Membrane</keyword>
<keyword evidence="1" id="KW-1133">Transmembrane helix</keyword>
<dbReference type="InterPro" id="IPR046735">
    <property type="entry name" value="PA2779-like"/>
</dbReference>
<protein>
    <recommendedName>
        <fullName evidence="5">PA2779 family protein</fullName>
    </recommendedName>
</protein>
<dbReference type="NCBIfam" id="NF033919">
    <property type="entry name" value="PA2779_fam"/>
    <property type="match status" value="1"/>
</dbReference>
<dbReference type="STRING" id="1396821.SAMN05444515_102145"/>
<evidence type="ECO:0000256" key="2">
    <source>
        <dbReference type="SAM" id="SignalP"/>
    </source>
</evidence>
<dbReference type="EMBL" id="FOAA01000002">
    <property type="protein sequence ID" value="SEK48731.1"/>
    <property type="molecule type" value="Genomic_DNA"/>
</dbReference>
<dbReference type="RefSeq" id="WP_090250897.1">
    <property type="nucleotide sequence ID" value="NZ_FOAA01000002.1"/>
</dbReference>
<keyword evidence="1" id="KW-0812">Transmembrane</keyword>
<gene>
    <name evidence="3" type="ORF">SAMN05444515_102145</name>
</gene>
<keyword evidence="2" id="KW-0732">Signal</keyword>
<evidence type="ECO:0000256" key="1">
    <source>
        <dbReference type="SAM" id="Phobius"/>
    </source>
</evidence>
<organism evidence="3 4">
    <name type="scientific">Ectothiorhodospira marina</name>
    <dbReference type="NCBI Taxonomy" id="1396821"/>
    <lineage>
        <taxon>Bacteria</taxon>
        <taxon>Pseudomonadati</taxon>
        <taxon>Pseudomonadota</taxon>
        <taxon>Gammaproteobacteria</taxon>
        <taxon>Chromatiales</taxon>
        <taxon>Ectothiorhodospiraceae</taxon>
        <taxon>Ectothiorhodospira</taxon>
    </lineage>
</organism>